<proteinExistence type="predicted"/>
<evidence type="ECO:0000313" key="1">
    <source>
        <dbReference type="EMBL" id="BAY59275.1"/>
    </source>
</evidence>
<reference evidence="1 2" key="1">
    <citation type="submission" date="2017-06" db="EMBL/GenBank/DDBJ databases">
        <title>Genome sequencing of cyanobaciteial culture collection at National Institute for Environmental Studies (NIES).</title>
        <authorList>
            <person name="Hirose Y."/>
            <person name="Shimura Y."/>
            <person name="Fujisawa T."/>
            <person name="Nakamura Y."/>
            <person name="Kawachi M."/>
        </authorList>
    </citation>
    <scope>NUCLEOTIDE SEQUENCE [LARGE SCALE GENOMIC DNA]</scope>
    <source>
        <strain evidence="1 2">NIES-2135</strain>
        <plasmid evidence="2">Plasmid Plasmid1 dna</plasmid>
    </source>
</reference>
<sequence length="98" mass="11067">MPKPVTKTPLDLDCIDFGSLVRVHPMQKQLQFGQIYQFVGAVVEVRDNMTRTLCRFLSTTSSDYFVLELGDVAEWINAGWLSDADAETFQHTVLLTAQ</sequence>
<name>A0A1Z4JR86_LEPBY</name>
<keyword evidence="1" id="KW-0614">Plasmid</keyword>
<accession>A0A1Z4JR86</accession>
<dbReference type="Proteomes" id="UP000217895">
    <property type="component" value="Plasmid Plasmid1 dna"/>
</dbReference>
<geneLocation type="plasmid" evidence="1">
    <name>plasmid1</name>
</geneLocation>
<gene>
    <name evidence="1" type="ORF">NIES2135_61520</name>
</gene>
<dbReference type="EMBL" id="AP018204">
    <property type="protein sequence ID" value="BAY59275.1"/>
    <property type="molecule type" value="Genomic_DNA"/>
</dbReference>
<dbReference type="AlphaFoldDB" id="A0A1Z4JR86"/>
<organism evidence="1 2">
    <name type="scientific">Leptolyngbya boryana NIES-2135</name>
    <dbReference type="NCBI Taxonomy" id="1973484"/>
    <lineage>
        <taxon>Bacteria</taxon>
        <taxon>Bacillati</taxon>
        <taxon>Cyanobacteriota</taxon>
        <taxon>Cyanophyceae</taxon>
        <taxon>Leptolyngbyales</taxon>
        <taxon>Leptolyngbyaceae</taxon>
        <taxon>Leptolyngbya group</taxon>
        <taxon>Leptolyngbya</taxon>
    </lineage>
</organism>
<protein>
    <submittedName>
        <fullName evidence="1">Uncharacterized protein</fullName>
    </submittedName>
</protein>
<keyword evidence="2" id="KW-1185">Reference proteome</keyword>
<evidence type="ECO:0000313" key="2">
    <source>
        <dbReference type="Proteomes" id="UP000217895"/>
    </source>
</evidence>